<sequence>MTWDIERIASVLDATEEPHANVEQPPYCHRLLFSDARLKCVLNLIPETSCVFLAADPEEPEQACPMLEYGFTCTDIEVGPSAYGENETAIRFYEHRDTFGGLRLTFTPRHDKNWYIWANVGGDHAGDGTYRIR</sequence>
<evidence type="ECO:0000313" key="1">
    <source>
        <dbReference type="EMBL" id="TWT72622.1"/>
    </source>
</evidence>
<protein>
    <submittedName>
        <fullName evidence="1">Uncharacterized protein</fullName>
    </submittedName>
</protein>
<reference evidence="1 2" key="1">
    <citation type="submission" date="2019-02" db="EMBL/GenBank/DDBJ databases">
        <title>Deep-cultivation of Planctomycetes and their phenomic and genomic characterization uncovers novel biology.</title>
        <authorList>
            <person name="Wiegand S."/>
            <person name="Jogler M."/>
            <person name="Boedeker C."/>
            <person name="Pinto D."/>
            <person name="Vollmers J."/>
            <person name="Rivas-Marin E."/>
            <person name="Kohn T."/>
            <person name="Peeters S.H."/>
            <person name="Heuer A."/>
            <person name="Rast P."/>
            <person name="Oberbeckmann S."/>
            <person name="Bunk B."/>
            <person name="Jeske O."/>
            <person name="Meyerdierks A."/>
            <person name="Storesund J.E."/>
            <person name="Kallscheuer N."/>
            <person name="Luecker S."/>
            <person name="Lage O.M."/>
            <person name="Pohl T."/>
            <person name="Merkel B.J."/>
            <person name="Hornburger P."/>
            <person name="Mueller R.-W."/>
            <person name="Bruemmer F."/>
            <person name="Labrenz M."/>
            <person name="Spormann A.M."/>
            <person name="Op Den Camp H."/>
            <person name="Overmann J."/>
            <person name="Amann R."/>
            <person name="Jetten M.S.M."/>
            <person name="Mascher T."/>
            <person name="Medema M.H."/>
            <person name="Devos D.P."/>
            <person name="Kaster A.-K."/>
            <person name="Ovreas L."/>
            <person name="Rohde M."/>
            <person name="Galperin M.Y."/>
            <person name="Jogler C."/>
        </authorList>
    </citation>
    <scope>NUCLEOTIDE SEQUENCE [LARGE SCALE GENOMIC DNA]</scope>
    <source>
        <strain evidence="1 2">Pan14r</strain>
    </source>
</reference>
<gene>
    <name evidence="1" type="ORF">Pan14r_49420</name>
</gene>
<dbReference type="Proteomes" id="UP000317238">
    <property type="component" value="Unassembled WGS sequence"/>
</dbReference>
<dbReference type="OrthoDB" id="271756at2"/>
<organism evidence="1 2">
    <name type="scientific">Crateriforma conspicua</name>
    <dbReference type="NCBI Taxonomy" id="2527996"/>
    <lineage>
        <taxon>Bacteria</taxon>
        <taxon>Pseudomonadati</taxon>
        <taxon>Planctomycetota</taxon>
        <taxon>Planctomycetia</taxon>
        <taxon>Planctomycetales</taxon>
        <taxon>Planctomycetaceae</taxon>
        <taxon>Crateriforma</taxon>
    </lineage>
</organism>
<evidence type="ECO:0000313" key="2">
    <source>
        <dbReference type="Proteomes" id="UP000317238"/>
    </source>
</evidence>
<dbReference type="AlphaFoldDB" id="A0A5C5YH70"/>
<comment type="caution">
    <text evidence="1">The sequence shown here is derived from an EMBL/GenBank/DDBJ whole genome shotgun (WGS) entry which is preliminary data.</text>
</comment>
<keyword evidence="2" id="KW-1185">Reference proteome</keyword>
<dbReference type="RefSeq" id="WP_146440407.1">
    <property type="nucleotide sequence ID" value="NZ_SJPL01000001.1"/>
</dbReference>
<proteinExistence type="predicted"/>
<accession>A0A5C5YH70</accession>
<dbReference type="EMBL" id="SJPL01000001">
    <property type="protein sequence ID" value="TWT72622.1"/>
    <property type="molecule type" value="Genomic_DNA"/>
</dbReference>
<name>A0A5C5YH70_9PLAN</name>